<protein>
    <submittedName>
        <fullName evidence="2">Uncharacterized protein</fullName>
    </submittedName>
</protein>
<dbReference type="EMBL" id="REGN01007283">
    <property type="protein sequence ID" value="RNA06796.1"/>
    <property type="molecule type" value="Genomic_DNA"/>
</dbReference>
<keyword evidence="1" id="KW-0472">Membrane</keyword>
<keyword evidence="1" id="KW-0812">Transmembrane</keyword>
<gene>
    <name evidence="2" type="ORF">BpHYR1_003890</name>
</gene>
<keyword evidence="3" id="KW-1185">Reference proteome</keyword>
<evidence type="ECO:0000256" key="1">
    <source>
        <dbReference type="SAM" id="Phobius"/>
    </source>
</evidence>
<feature type="transmembrane region" description="Helical" evidence="1">
    <location>
        <begin position="54"/>
        <end position="74"/>
    </location>
</feature>
<accession>A0A3M7Q5T2</accession>
<feature type="transmembrane region" description="Helical" evidence="1">
    <location>
        <begin position="20"/>
        <end position="42"/>
    </location>
</feature>
<reference evidence="2 3" key="1">
    <citation type="journal article" date="2018" name="Sci. Rep.">
        <title>Genomic signatures of local adaptation to the degree of environmental predictability in rotifers.</title>
        <authorList>
            <person name="Franch-Gras L."/>
            <person name="Hahn C."/>
            <person name="Garcia-Roger E.M."/>
            <person name="Carmona M.J."/>
            <person name="Serra M."/>
            <person name="Gomez A."/>
        </authorList>
    </citation>
    <scope>NUCLEOTIDE SEQUENCE [LARGE SCALE GENOMIC DNA]</scope>
    <source>
        <strain evidence="2">HYR1</strain>
    </source>
</reference>
<organism evidence="2 3">
    <name type="scientific">Brachionus plicatilis</name>
    <name type="common">Marine rotifer</name>
    <name type="synonym">Brachionus muelleri</name>
    <dbReference type="NCBI Taxonomy" id="10195"/>
    <lineage>
        <taxon>Eukaryota</taxon>
        <taxon>Metazoa</taxon>
        <taxon>Spiralia</taxon>
        <taxon>Gnathifera</taxon>
        <taxon>Rotifera</taxon>
        <taxon>Eurotatoria</taxon>
        <taxon>Monogononta</taxon>
        <taxon>Pseudotrocha</taxon>
        <taxon>Ploima</taxon>
        <taxon>Brachionidae</taxon>
        <taxon>Brachionus</taxon>
    </lineage>
</organism>
<dbReference type="Proteomes" id="UP000276133">
    <property type="component" value="Unassembled WGS sequence"/>
</dbReference>
<sequence length="75" mass="8200">MIWQKKSLILNVLALNKKNFEVCGSITFLSTLILFESALVSSQMALRLAFLDDIGLGSLGIAIRLALVVCRCLTT</sequence>
<evidence type="ECO:0000313" key="2">
    <source>
        <dbReference type="EMBL" id="RNA06796.1"/>
    </source>
</evidence>
<dbReference type="AlphaFoldDB" id="A0A3M7Q5T2"/>
<name>A0A3M7Q5T2_BRAPC</name>
<evidence type="ECO:0000313" key="3">
    <source>
        <dbReference type="Proteomes" id="UP000276133"/>
    </source>
</evidence>
<comment type="caution">
    <text evidence="2">The sequence shown here is derived from an EMBL/GenBank/DDBJ whole genome shotgun (WGS) entry which is preliminary data.</text>
</comment>
<proteinExistence type="predicted"/>
<keyword evidence="1" id="KW-1133">Transmembrane helix</keyword>